<evidence type="ECO:0000313" key="2">
    <source>
        <dbReference type="Proteomes" id="UP001519460"/>
    </source>
</evidence>
<organism evidence="1 2">
    <name type="scientific">Batillaria attramentaria</name>
    <dbReference type="NCBI Taxonomy" id="370345"/>
    <lineage>
        <taxon>Eukaryota</taxon>
        <taxon>Metazoa</taxon>
        <taxon>Spiralia</taxon>
        <taxon>Lophotrochozoa</taxon>
        <taxon>Mollusca</taxon>
        <taxon>Gastropoda</taxon>
        <taxon>Caenogastropoda</taxon>
        <taxon>Sorbeoconcha</taxon>
        <taxon>Cerithioidea</taxon>
        <taxon>Batillariidae</taxon>
        <taxon>Batillaria</taxon>
    </lineage>
</organism>
<proteinExistence type="predicted"/>
<dbReference type="AlphaFoldDB" id="A0ABD0LHD3"/>
<name>A0ABD0LHD3_9CAEN</name>
<reference evidence="1 2" key="1">
    <citation type="journal article" date="2023" name="Sci. Data">
        <title>Genome assembly of the Korean intertidal mud-creeper Batillaria attramentaria.</title>
        <authorList>
            <person name="Patra A.K."/>
            <person name="Ho P.T."/>
            <person name="Jun S."/>
            <person name="Lee S.J."/>
            <person name="Kim Y."/>
            <person name="Won Y.J."/>
        </authorList>
    </citation>
    <scope>NUCLEOTIDE SEQUENCE [LARGE SCALE GENOMIC DNA]</scope>
    <source>
        <strain evidence="1">Wonlab-2016</strain>
    </source>
</reference>
<keyword evidence="2" id="KW-1185">Reference proteome</keyword>
<evidence type="ECO:0000313" key="1">
    <source>
        <dbReference type="EMBL" id="KAK7498369.1"/>
    </source>
</evidence>
<feature type="non-terminal residue" evidence="1">
    <location>
        <position position="52"/>
    </location>
</feature>
<dbReference type="Proteomes" id="UP001519460">
    <property type="component" value="Unassembled WGS sequence"/>
</dbReference>
<sequence length="52" mass="5629">MGKTTDGASALVFICSRLTTNCSYNNMRRAVSDGVAVMEKTTDRTSALFFSC</sequence>
<gene>
    <name evidence="1" type="ORF">BaRGS_00010323</name>
</gene>
<dbReference type="EMBL" id="JACVVK020000051">
    <property type="protein sequence ID" value="KAK7498369.1"/>
    <property type="molecule type" value="Genomic_DNA"/>
</dbReference>
<accession>A0ABD0LHD3</accession>
<comment type="caution">
    <text evidence="1">The sequence shown here is derived from an EMBL/GenBank/DDBJ whole genome shotgun (WGS) entry which is preliminary data.</text>
</comment>
<protein>
    <submittedName>
        <fullName evidence="1">Uncharacterized protein</fullName>
    </submittedName>
</protein>